<keyword evidence="4 8" id="KW-0812">Transmembrane</keyword>
<evidence type="ECO:0000259" key="11">
    <source>
        <dbReference type="Pfam" id="PF00593"/>
    </source>
</evidence>
<dbReference type="AlphaFoldDB" id="A0A917YUH9"/>
<dbReference type="InterPro" id="IPR012910">
    <property type="entry name" value="Plug_dom"/>
</dbReference>
<protein>
    <submittedName>
        <fullName evidence="13">TonB-dependent receptor</fullName>
    </submittedName>
</protein>
<evidence type="ECO:0000256" key="5">
    <source>
        <dbReference type="ARBA" id="ARBA00023077"/>
    </source>
</evidence>
<dbReference type="Pfam" id="PF07715">
    <property type="entry name" value="Plug"/>
    <property type="match status" value="1"/>
</dbReference>
<keyword evidence="13" id="KW-0675">Receptor</keyword>
<reference evidence="13" key="1">
    <citation type="journal article" date="2014" name="Int. J. Syst. Evol. Microbiol.">
        <title>Complete genome sequence of Corynebacterium casei LMG S-19264T (=DSM 44701T), isolated from a smear-ripened cheese.</title>
        <authorList>
            <consortium name="US DOE Joint Genome Institute (JGI-PGF)"/>
            <person name="Walter F."/>
            <person name="Albersmeier A."/>
            <person name="Kalinowski J."/>
            <person name="Ruckert C."/>
        </authorList>
    </citation>
    <scope>NUCLEOTIDE SEQUENCE</scope>
    <source>
        <strain evidence="13">CGMCC 1.7086</strain>
    </source>
</reference>
<evidence type="ECO:0000256" key="6">
    <source>
        <dbReference type="ARBA" id="ARBA00023136"/>
    </source>
</evidence>
<evidence type="ECO:0000259" key="12">
    <source>
        <dbReference type="Pfam" id="PF07715"/>
    </source>
</evidence>
<dbReference type="Gene3D" id="2.40.170.20">
    <property type="entry name" value="TonB-dependent receptor, beta-barrel domain"/>
    <property type="match status" value="1"/>
</dbReference>
<keyword evidence="6 8" id="KW-0472">Membrane</keyword>
<evidence type="ECO:0000256" key="4">
    <source>
        <dbReference type="ARBA" id="ARBA00022692"/>
    </source>
</evidence>
<feature type="domain" description="TonB-dependent receptor-like beta-barrel" evidence="11">
    <location>
        <begin position="402"/>
        <end position="827"/>
    </location>
</feature>
<evidence type="ECO:0000256" key="9">
    <source>
        <dbReference type="RuleBase" id="RU003357"/>
    </source>
</evidence>
<feature type="domain" description="TonB-dependent receptor plug" evidence="12">
    <location>
        <begin position="62"/>
        <end position="169"/>
    </location>
</feature>
<keyword evidence="2 8" id="KW-0813">Transport</keyword>
<dbReference type="Pfam" id="PF00593">
    <property type="entry name" value="TonB_dep_Rec_b-barrel"/>
    <property type="match status" value="1"/>
</dbReference>
<dbReference type="InterPro" id="IPR000531">
    <property type="entry name" value="Beta-barrel_TonB"/>
</dbReference>
<keyword evidence="5 9" id="KW-0798">TonB box</keyword>
<gene>
    <name evidence="13" type="primary">fyuA</name>
    <name evidence="13" type="ORF">GCM10010982_13580</name>
</gene>
<feature type="signal peptide" evidence="10">
    <location>
        <begin position="1"/>
        <end position="26"/>
    </location>
</feature>
<dbReference type="InterPro" id="IPR039426">
    <property type="entry name" value="TonB-dep_rcpt-like"/>
</dbReference>
<reference evidence="13" key="2">
    <citation type="submission" date="2020-09" db="EMBL/GenBank/DDBJ databases">
        <authorList>
            <person name="Sun Q."/>
            <person name="Zhou Y."/>
        </authorList>
    </citation>
    <scope>NUCLEOTIDE SEQUENCE</scope>
    <source>
        <strain evidence="13">CGMCC 1.7086</strain>
    </source>
</reference>
<evidence type="ECO:0000256" key="7">
    <source>
        <dbReference type="ARBA" id="ARBA00023237"/>
    </source>
</evidence>
<keyword evidence="3 8" id="KW-1134">Transmembrane beta strand</keyword>
<keyword evidence="7 8" id="KW-0998">Cell outer membrane</keyword>
<dbReference type="InterPro" id="IPR036942">
    <property type="entry name" value="Beta-barrel_TonB_sf"/>
</dbReference>
<dbReference type="GO" id="GO:0009279">
    <property type="term" value="C:cell outer membrane"/>
    <property type="evidence" value="ECO:0007669"/>
    <property type="project" value="UniProtKB-SubCell"/>
</dbReference>
<keyword evidence="10" id="KW-0732">Signal</keyword>
<dbReference type="InterPro" id="IPR037066">
    <property type="entry name" value="Plug_dom_sf"/>
</dbReference>
<sequence length="860" mass="96527">MRMLKHNKILVAVQAALIAGALPALAQEQKQAEEKQADVEVVEVKGFRGSVQKSLNIKRLSSTIVDAVSAEDIGKFPDQTVADAMSRITGVQVEKTDGESDKVSIRGTAPHLNLTLLNGQNVASATASTSILTPSRGFNYSLLPAEVVETLEVHKSAQAKVDEGSIGGTVIVKTRKPLSTDRNYLVLSARDAYQESSGEHSPLLSGFYSWKNDDSNFGLNIGAVYKDNSIRRDRETTAGFVEAQIDDKTFLAPSQIRASRYESDKDLNTFTATFEYAATDDLKLTFNNLFSSVDVSNKQVANGAYVVGSVNDITNAQIVGDTIVSGQVQPNDADVNWAKEVLYSAGSHDGSYDTQVHDLHIEYRGDNFTWTTQLGHTRAEGDIQDDQVEFQSSALVGFDVSNGQMHYDLPDDLTPAGYGGLYTHRNLISNAQKESYIQTDFNWLLDSEWLRSVDFGVKYRDHSKTSGLYKVVWHPDDVGAMTLADFTDGALVDDFMGEGREQSDLYQFRYDNWDQWTANTKPLREYDHMQYGFDLTEKTTSAYVQGNFAFDKLSGNLGVRYARTDQRSEGVDFWMKYSWDPASWTWIPVIVERDYSDFLPSLNLNYQLDDDVIIRFAAAKVMSRPDYDLLTSRRGYRKSAWSNPKNPGFQGNPYLDPYRATQYDISAEYYFTKSSILSVALFYKDISTYIDEQYFPVMLPDDEGNVDEYNLKTPVNSDGGVNQGIEVNIQHDFDNGFGVLANYTYADADMDEEGKELPNNSENTYNATAYYEKGDISLRLSYNYRGSYYAGVIGDMRWYQKGYGQLDANISYNLNDNVTLLLQGVNLSDSKQEADLGDDNRPYFINHYGRRLFAGVQMKF</sequence>
<proteinExistence type="inferred from homology"/>
<name>A0A917YUH9_9ALTE</name>
<comment type="similarity">
    <text evidence="8 9">Belongs to the TonB-dependent receptor family.</text>
</comment>
<evidence type="ECO:0000256" key="3">
    <source>
        <dbReference type="ARBA" id="ARBA00022452"/>
    </source>
</evidence>
<dbReference type="PANTHER" id="PTHR40980:SF3">
    <property type="entry name" value="TONB-DEPENDENT RECEPTOR-LIKE BETA-BARREL DOMAIN-CONTAINING PROTEIN"/>
    <property type="match status" value="1"/>
</dbReference>
<dbReference type="RefSeq" id="WP_188692220.1">
    <property type="nucleotide sequence ID" value="NZ_BMLS01000002.1"/>
</dbReference>
<dbReference type="PANTHER" id="PTHR40980">
    <property type="entry name" value="PLUG DOMAIN-CONTAINING PROTEIN"/>
    <property type="match status" value="1"/>
</dbReference>
<dbReference type="Proteomes" id="UP000606935">
    <property type="component" value="Unassembled WGS sequence"/>
</dbReference>
<evidence type="ECO:0000313" key="14">
    <source>
        <dbReference type="Proteomes" id="UP000606935"/>
    </source>
</evidence>
<dbReference type="Gene3D" id="2.170.130.10">
    <property type="entry name" value="TonB-dependent receptor, plug domain"/>
    <property type="match status" value="1"/>
</dbReference>
<dbReference type="PROSITE" id="PS52016">
    <property type="entry name" value="TONB_DEPENDENT_REC_3"/>
    <property type="match status" value="1"/>
</dbReference>
<dbReference type="EMBL" id="BMLS01000002">
    <property type="protein sequence ID" value="GGO67346.1"/>
    <property type="molecule type" value="Genomic_DNA"/>
</dbReference>
<dbReference type="CDD" id="cd01347">
    <property type="entry name" value="ligand_gated_channel"/>
    <property type="match status" value="1"/>
</dbReference>
<feature type="chain" id="PRO_5036758229" evidence="10">
    <location>
        <begin position="27"/>
        <end position="860"/>
    </location>
</feature>
<accession>A0A917YUH9</accession>
<dbReference type="InterPro" id="IPR010104">
    <property type="entry name" value="TonB_rcpt_bac"/>
</dbReference>
<evidence type="ECO:0000256" key="1">
    <source>
        <dbReference type="ARBA" id="ARBA00004571"/>
    </source>
</evidence>
<evidence type="ECO:0000256" key="8">
    <source>
        <dbReference type="PROSITE-ProRule" id="PRU01360"/>
    </source>
</evidence>
<evidence type="ECO:0000313" key="13">
    <source>
        <dbReference type="EMBL" id="GGO67346.1"/>
    </source>
</evidence>
<evidence type="ECO:0000256" key="10">
    <source>
        <dbReference type="SAM" id="SignalP"/>
    </source>
</evidence>
<organism evidence="13 14">
    <name type="scientific">Bowmanella pacifica</name>
    <dbReference type="NCBI Taxonomy" id="502051"/>
    <lineage>
        <taxon>Bacteria</taxon>
        <taxon>Pseudomonadati</taxon>
        <taxon>Pseudomonadota</taxon>
        <taxon>Gammaproteobacteria</taxon>
        <taxon>Alteromonadales</taxon>
        <taxon>Alteromonadaceae</taxon>
        <taxon>Bowmanella</taxon>
    </lineage>
</organism>
<comment type="caution">
    <text evidence="13">The sequence shown here is derived from an EMBL/GenBank/DDBJ whole genome shotgun (WGS) entry which is preliminary data.</text>
</comment>
<dbReference type="NCBIfam" id="TIGR01782">
    <property type="entry name" value="TonB-Xanth-Caul"/>
    <property type="match status" value="1"/>
</dbReference>
<evidence type="ECO:0000256" key="2">
    <source>
        <dbReference type="ARBA" id="ARBA00022448"/>
    </source>
</evidence>
<comment type="subcellular location">
    <subcellularLocation>
        <location evidence="1 8">Cell outer membrane</location>
        <topology evidence="1 8">Multi-pass membrane protein</topology>
    </subcellularLocation>
</comment>
<dbReference type="SUPFAM" id="SSF56935">
    <property type="entry name" value="Porins"/>
    <property type="match status" value="1"/>
</dbReference>
<keyword evidence="14" id="KW-1185">Reference proteome</keyword>